<reference evidence="1 2" key="1">
    <citation type="submission" date="2022-05" db="EMBL/GenBank/DDBJ databases">
        <title>Chromosome-level reference genomes for two strains of Caenorhabditis briggsae: an improved platform for comparative genomics.</title>
        <authorList>
            <person name="Stevens L."/>
            <person name="Andersen E.C."/>
        </authorList>
    </citation>
    <scope>NUCLEOTIDE SEQUENCE [LARGE SCALE GENOMIC DNA]</scope>
    <source>
        <strain evidence="1">QX1410_ONT</strain>
        <tissue evidence="1">Whole-organism</tissue>
    </source>
</reference>
<organism evidence="1 2">
    <name type="scientific">Caenorhabditis briggsae</name>
    <dbReference type="NCBI Taxonomy" id="6238"/>
    <lineage>
        <taxon>Eukaryota</taxon>
        <taxon>Metazoa</taxon>
        <taxon>Ecdysozoa</taxon>
        <taxon>Nematoda</taxon>
        <taxon>Chromadorea</taxon>
        <taxon>Rhabditida</taxon>
        <taxon>Rhabditina</taxon>
        <taxon>Rhabditomorpha</taxon>
        <taxon>Rhabditoidea</taxon>
        <taxon>Rhabditidae</taxon>
        <taxon>Peloderinae</taxon>
        <taxon>Caenorhabditis</taxon>
    </lineage>
</organism>
<proteinExistence type="predicted"/>
<gene>
    <name evidence="1" type="ORF">L3Y34_015859</name>
</gene>
<evidence type="ECO:0000313" key="1">
    <source>
        <dbReference type="EMBL" id="ULU12918.1"/>
    </source>
</evidence>
<dbReference type="Proteomes" id="UP000827892">
    <property type="component" value="Chromosome I"/>
</dbReference>
<dbReference type="EMBL" id="CP090891">
    <property type="protein sequence ID" value="ULU12918.1"/>
    <property type="molecule type" value="Genomic_DNA"/>
</dbReference>
<accession>A0AAE9DUT8</accession>
<name>A0AAE9DUT8_CAEBR</name>
<sequence length="104" mass="11888">MSISIIKKDYLDFYFADGRKIFGFDLKIQIVQIGLRHLEKVIVKHSNFPNYVEMIGYAEEARKAKSDGNVAGIISSVDAALPHLELLKSSDFFVTYPKFESTRR</sequence>
<evidence type="ECO:0000313" key="2">
    <source>
        <dbReference type="Proteomes" id="UP000827892"/>
    </source>
</evidence>
<protein>
    <submittedName>
        <fullName evidence="1">Uncharacterized protein</fullName>
    </submittedName>
</protein>
<dbReference type="AlphaFoldDB" id="A0AAE9DUT8"/>